<keyword evidence="2" id="KW-1185">Reference proteome</keyword>
<proteinExistence type="predicted"/>
<dbReference type="AlphaFoldDB" id="A0A554VJ26"/>
<evidence type="ECO:0000313" key="1">
    <source>
        <dbReference type="EMBL" id="TSE07893.1"/>
    </source>
</evidence>
<organism evidence="1 2">
    <name type="scientific">Aquimarina algiphila</name>
    <dbReference type="NCBI Taxonomy" id="2047982"/>
    <lineage>
        <taxon>Bacteria</taxon>
        <taxon>Pseudomonadati</taxon>
        <taxon>Bacteroidota</taxon>
        <taxon>Flavobacteriia</taxon>
        <taxon>Flavobacteriales</taxon>
        <taxon>Flavobacteriaceae</taxon>
        <taxon>Aquimarina</taxon>
    </lineage>
</organism>
<sequence length="184" mass="21292">MRYIIATIILCILSSCDSSKNKSNFQLEELVSKIITKNAKCNEILTKHFSIDPEDIRSYNFIDGISYRIANELENNDNLKRVLLIRTYDKGEVVISNSFSVLIFQNGKTLISKHIKGKALNTTSNEVEQFELEKFYSYLNQKGEIDIKGRKNILVIDFDKKDSCKCSVYSDFSLKELKEYNENF</sequence>
<dbReference type="OrthoDB" id="9957952at2"/>
<reference evidence="1 2" key="1">
    <citation type="submission" date="2019-07" db="EMBL/GenBank/DDBJ databases">
        <title>The draft genome sequence of Aquimarina algiphila M91.</title>
        <authorList>
            <person name="Meng X."/>
        </authorList>
    </citation>
    <scope>NUCLEOTIDE SEQUENCE [LARGE SCALE GENOMIC DNA]</scope>
    <source>
        <strain evidence="1 2">M91</strain>
    </source>
</reference>
<dbReference type="Proteomes" id="UP000318833">
    <property type="component" value="Unassembled WGS sequence"/>
</dbReference>
<dbReference type="EMBL" id="VLNR01000028">
    <property type="protein sequence ID" value="TSE07893.1"/>
    <property type="molecule type" value="Genomic_DNA"/>
</dbReference>
<dbReference type="PROSITE" id="PS51257">
    <property type="entry name" value="PROKAR_LIPOPROTEIN"/>
    <property type="match status" value="1"/>
</dbReference>
<dbReference type="RefSeq" id="WP_143916910.1">
    <property type="nucleotide sequence ID" value="NZ_CANMXV010000043.1"/>
</dbReference>
<gene>
    <name evidence="1" type="ORF">FOF46_14295</name>
</gene>
<comment type="caution">
    <text evidence="1">The sequence shown here is derived from an EMBL/GenBank/DDBJ whole genome shotgun (WGS) entry which is preliminary data.</text>
</comment>
<accession>A0A554VJ26</accession>
<protein>
    <submittedName>
        <fullName evidence="1">Uncharacterized protein</fullName>
    </submittedName>
</protein>
<evidence type="ECO:0000313" key="2">
    <source>
        <dbReference type="Proteomes" id="UP000318833"/>
    </source>
</evidence>
<name>A0A554VJ26_9FLAO</name>